<dbReference type="AlphaFoldDB" id="Q2W7I4"/>
<accession>Q2W7I4</accession>
<organism evidence="1 2">
    <name type="scientific">Paramagnetospirillum magneticum (strain ATCC 700264 / AMB-1)</name>
    <name type="common">Magnetospirillum magneticum</name>
    <dbReference type="NCBI Taxonomy" id="342108"/>
    <lineage>
        <taxon>Bacteria</taxon>
        <taxon>Pseudomonadati</taxon>
        <taxon>Pseudomonadota</taxon>
        <taxon>Alphaproteobacteria</taxon>
        <taxon>Rhodospirillales</taxon>
        <taxon>Magnetospirillaceae</taxon>
        <taxon>Paramagnetospirillum</taxon>
    </lineage>
</organism>
<gene>
    <name evidence="1" type="ordered locus">amb1387</name>
</gene>
<proteinExistence type="predicted"/>
<dbReference type="STRING" id="342108.amb1387"/>
<dbReference type="Proteomes" id="UP000007058">
    <property type="component" value="Chromosome"/>
</dbReference>
<dbReference type="EMBL" id="AP007255">
    <property type="protein sequence ID" value="BAE50191.1"/>
    <property type="molecule type" value="Genomic_DNA"/>
</dbReference>
<dbReference type="HOGENOM" id="CLU_3272423_0_0_5"/>
<keyword evidence="2" id="KW-1185">Reference proteome</keyword>
<name>Q2W7I4_PARM1</name>
<evidence type="ECO:0000313" key="2">
    <source>
        <dbReference type="Proteomes" id="UP000007058"/>
    </source>
</evidence>
<sequence>MNVVARQSLSMNSNPLFANGFRPRQAWALLWVDVRSTSRRI</sequence>
<reference evidence="1 2" key="1">
    <citation type="journal article" date="2005" name="DNA Res.">
        <title>Complete genome sequence of the facultative anaerobic magnetotactic bacterium Magnetospirillum sp. strain AMB-1.</title>
        <authorList>
            <person name="Matsunaga T."/>
            <person name="Okamura Y."/>
            <person name="Fukuda Y."/>
            <person name="Wahyudi A.T."/>
            <person name="Murase Y."/>
            <person name="Takeyama H."/>
        </authorList>
    </citation>
    <scope>NUCLEOTIDE SEQUENCE [LARGE SCALE GENOMIC DNA]</scope>
    <source>
        <strain evidence="2">ATCC 700264 / AMB-1</strain>
    </source>
</reference>
<dbReference type="KEGG" id="mag:amb1387"/>
<protein>
    <submittedName>
        <fullName evidence="1">Uncharacterized protein</fullName>
    </submittedName>
</protein>
<evidence type="ECO:0000313" key="1">
    <source>
        <dbReference type="EMBL" id="BAE50191.1"/>
    </source>
</evidence>